<sequence length="667" mass="70143">MYQEQQYFAAPYHNPNPGDNPPPPGTASFTYQPYGVSNFGAMTAMASAYMHPAGNFGVVTPPMTNNVTVTTMQPGITQPVQCEVCNITCHTADVLETHKLGKKHLKNVQKQAVTSAIAQNMPPLTPTSAPLVGKLEDKWHRILQNGASVDTLLHCDLCNVVCNNENAFQGHVASKKHVAKAIMQRAGTGEAGTGEAGAGEAGTGEAGAGEAGAGEAGTGEVGAGEVSTGEAGTGGGGGLLTPTSEGDGNPQPLSSNVFPCELCKISCTSKELLNLHISGKKHQKKLKDSVQVSDPVEGTTIISKEVKPASCEICGISCDTYEVLKTHLTGRKHLKNLEKSQKPSIPHNPVPTSEPVSTPAVVEPVSTLKVVEPVSTPKVVEPISTPNVVEPVSTPNVVEPISTPNVVEPVSTPNVVEPVSTLNVVEPVSTPNVVEPVSTPNVVEPVSTPNVVEPVSPPNVVEPVSPPNVVEPVSTPKVVEPGSIPKVVEPVSIPKVVEPVSTPKLVEVLQDSLKKDDKIVVSHEVKPSCEICGISCDTNEMLNIHFTGRKHQKNLKKLIKPSVPHKPVSTTDDGGEIATPMVVDQLQDSLTDDKIVNEGGSIRKGKRAGSQLDIETKKQKIMEVGTAPASLRACTVCNVVCNSPKVFDYHMAGQKHLAMVAKQGKAQ</sequence>
<dbReference type="Proteomes" id="UP000245207">
    <property type="component" value="Unassembled WGS sequence"/>
</dbReference>
<feature type="domain" description="U1-type" evidence="9">
    <location>
        <begin position="306"/>
        <end position="340"/>
    </location>
</feature>
<feature type="region of interest" description="Disordered" evidence="7">
    <location>
        <begin position="339"/>
        <end position="358"/>
    </location>
</feature>
<dbReference type="Pfam" id="PF12874">
    <property type="entry name" value="zf-met"/>
    <property type="match status" value="6"/>
</dbReference>
<evidence type="ECO:0000256" key="6">
    <source>
        <dbReference type="ARBA" id="ARBA00023242"/>
    </source>
</evidence>
<keyword evidence="4" id="KW-0863">Zinc-finger</keyword>
<accession>A0A2U1QH78</accession>
<feature type="domain" description="C2H2-type" evidence="8">
    <location>
        <begin position="527"/>
        <end position="551"/>
    </location>
</feature>
<evidence type="ECO:0000259" key="8">
    <source>
        <dbReference type="SMART" id="SM00355"/>
    </source>
</evidence>
<dbReference type="Gene3D" id="3.30.160.60">
    <property type="entry name" value="Classic Zinc Finger"/>
    <property type="match status" value="6"/>
</dbReference>
<feature type="domain" description="U1-type" evidence="9">
    <location>
        <begin position="629"/>
        <end position="663"/>
    </location>
</feature>
<keyword evidence="2" id="KW-0479">Metal-binding</keyword>
<evidence type="ECO:0000256" key="7">
    <source>
        <dbReference type="SAM" id="MobiDB-lite"/>
    </source>
</evidence>
<keyword evidence="5" id="KW-0862">Zinc</keyword>
<keyword evidence="3" id="KW-0677">Repeat</keyword>
<dbReference type="GO" id="GO:0008270">
    <property type="term" value="F:zinc ion binding"/>
    <property type="evidence" value="ECO:0007669"/>
    <property type="project" value="UniProtKB-KW"/>
</dbReference>
<feature type="domain" description="C2H2-type" evidence="8">
    <location>
        <begin position="632"/>
        <end position="656"/>
    </location>
</feature>
<comment type="subcellular location">
    <subcellularLocation>
        <location evidence="1">Nucleus</location>
    </subcellularLocation>
</comment>
<dbReference type="OrthoDB" id="434647at2759"/>
<dbReference type="SUPFAM" id="SSF57667">
    <property type="entry name" value="beta-beta-alpha zinc fingers"/>
    <property type="match status" value="6"/>
</dbReference>
<evidence type="ECO:0000256" key="3">
    <source>
        <dbReference type="ARBA" id="ARBA00022737"/>
    </source>
</evidence>
<feature type="domain" description="C2H2-type" evidence="8">
    <location>
        <begin position="80"/>
        <end position="104"/>
    </location>
</feature>
<feature type="domain" description="U1-type" evidence="9">
    <location>
        <begin position="255"/>
        <end position="289"/>
    </location>
</feature>
<dbReference type="InterPro" id="IPR003604">
    <property type="entry name" value="Matrin/U1-like-C_Znf_C2H2"/>
</dbReference>
<gene>
    <name evidence="10" type="ORF">CTI12_AA028470</name>
</gene>
<feature type="compositionally biased region" description="Polar residues" evidence="7">
    <location>
        <begin position="241"/>
        <end position="250"/>
    </location>
</feature>
<feature type="region of interest" description="Disordered" evidence="7">
    <location>
        <begin position="189"/>
        <end position="250"/>
    </location>
</feature>
<dbReference type="InterPro" id="IPR013087">
    <property type="entry name" value="Znf_C2H2_type"/>
</dbReference>
<dbReference type="EMBL" id="PKPP01000128">
    <property type="protein sequence ID" value="PWA97338.1"/>
    <property type="molecule type" value="Genomic_DNA"/>
</dbReference>
<evidence type="ECO:0000313" key="10">
    <source>
        <dbReference type="EMBL" id="PWA97338.1"/>
    </source>
</evidence>
<dbReference type="InterPro" id="IPR051868">
    <property type="entry name" value="ZN346_ZMAT4"/>
</dbReference>
<feature type="domain" description="C2H2-type" evidence="8">
    <location>
        <begin position="309"/>
        <end position="333"/>
    </location>
</feature>
<keyword evidence="6" id="KW-0539">Nucleus</keyword>
<feature type="domain" description="C2H2-type" evidence="8">
    <location>
        <begin position="153"/>
        <end position="177"/>
    </location>
</feature>
<organism evidence="10 11">
    <name type="scientific">Artemisia annua</name>
    <name type="common">Sweet wormwood</name>
    <dbReference type="NCBI Taxonomy" id="35608"/>
    <lineage>
        <taxon>Eukaryota</taxon>
        <taxon>Viridiplantae</taxon>
        <taxon>Streptophyta</taxon>
        <taxon>Embryophyta</taxon>
        <taxon>Tracheophyta</taxon>
        <taxon>Spermatophyta</taxon>
        <taxon>Magnoliopsida</taxon>
        <taxon>eudicotyledons</taxon>
        <taxon>Gunneridae</taxon>
        <taxon>Pentapetalae</taxon>
        <taxon>asterids</taxon>
        <taxon>campanulids</taxon>
        <taxon>Asterales</taxon>
        <taxon>Asteraceae</taxon>
        <taxon>Asteroideae</taxon>
        <taxon>Anthemideae</taxon>
        <taxon>Artemisiinae</taxon>
        <taxon>Artemisia</taxon>
    </lineage>
</organism>
<keyword evidence="11" id="KW-1185">Reference proteome</keyword>
<evidence type="ECO:0000313" key="11">
    <source>
        <dbReference type="Proteomes" id="UP000245207"/>
    </source>
</evidence>
<dbReference type="InterPro" id="IPR036236">
    <property type="entry name" value="Znf_C2H2_sf"/>
</dbReference>
<feature type="compositionally biased region" description="Gly residues" evidence="7">
    <location>
        <begin position="189"/>
        <end position="222"/>
    </location>
</feature>
<evidence type="ECO:0000256" key="5">
    <source>
        <dbReference type="ARBA" id="ARBA00022833"/>
    </source>
</evidence>
<name>A0A2U1QH78_ARTAN</name>
<reference evidence="10 11" key="1">
    <citation type="journal article" date="2018" name="Mol. Plant">
        <title>The genome of Artemisia annua provides insight into the evolution of Asteraceae family and artemisinin biosynthesis.</title>
        <authorList>
            <person name="Shen Q."/>
            <person name="Zhang L."/>
            <person name="Liao Z."/>
            <person name="Wang S."/>
            <person name="Yan T."/>
            <person name="Shi P."/>
            <person name="Liu M."/>
            <person name="Fu X."/>
            <person name="Pan Q."/>
            <person name="Wang Y."/>
            <person name="Lv Z."/>
            <person name="Lu X."/>
            <person name="Zhang F."/>
            <person name="Jiang W."/>
            <person name="Ma Y."/>
            <person name="Chen M."/>
            <person name="Hao X."/>
            <person name="Li L."/>
            <person name="Tang Y."/>
            <person name="Lv G."/>
            <person name="Zhou Y."/>
            <person name="Sun X."/>
            <person name="Brodelius P.E."/>
            <person name="Rose J.K.C."/>
            <person name="Tang K."/>
        </authorList>
    </citation>
    <scope>NUCLEOTIDE SEQUENCE [LARGE SCALE GENOMIC DNA]</scope>
    <source>
        <strain evidence="11">cv. Huhao1</strain>
        <tissue evidence="10">Leaf</tissue>
    </source>
</reference>
<evidence type="ECO:0000256" key="1">
    <source>
        <dbReference type="ARBA" id="ARBA00004123"/>
    </source>
</evidence>
<dbReference type="PANTHER" id="PTHR46144:SF6">
    <property type="entry name" value="C2H2-TYPE DOMAIN-CONTAINING PROTEIN"/>
    <property type="match status" value="1"/>
</dbReference>
<evidence type="ECO:0000256" key="4">
    <source>
        <dbReference type="ARBA" id="ARBA00022771"/>
    </source>
</evidence>
<dbReference type="AlphaFoldDB" id="A0A2U1QH78"/>
<feature type="domain" description="U1-type" evidence="9">
    <location>
        <begin position="524"/>
        <end position="558"/>
    </location>
</feature>
<feature type="domain" description="U1-type" evidence="9">
    <location>
        <begin position="150"/>
        <end position="184"/>
    </location>
</feature>
<dbReference type="SMART" id="SM00355">
    <property type="entry name" value="ZnF_C2H2"/>
    <property type="match status" value="6"/>
</dbReference>
<dbReference type="GO" id="GO:0005634">
    <property type="term" value="C:nucleus"/>
    <property type="evidence" value="ECO:0007669"/>
    <property type="project" value="UniProtKB-SubCell"/>
</dbReference>
<protein>
    <submittedName>
        <fullName evidence="10">Zinc finger, C2H2-like protein</fullName>
    </submittedName>
</protein>
<dbReference type="SMART" id="SM00451">
    <property type="entry name" value="ZnF_U1"/>
    <property type="match status" value="6"/>
</dbReference>
<dbReference type="GO" id="GO:0003676">
    <property type="term" value="F:nucleic acid binding"/>
    <property type="evidence" value="ECO:0007669"/>
    <property type="project" value="InterPro"/>
</dbReference>
<feature type="domain" description="U1-type" evidence="9">
    <location>
        <begin position="77"/>
        <end position="111"/>
    </location>
</feature>
<dbReference type="PANTHER" id="PTHR46144">
    <property type="entry name" value="ZINC FINGER PROTEIN 385B-LIKE"/>
    <property type="match status" value="1"/>
</dbReference>
<comment type="caution">
    <text evidence="10">The sequence shown here is derived from an EMBL/GenBank/DDBJ whole genome shotgun (WGS) entry which is preliminary data.</text>
</comment>
<proteinExistence type="predicted"/>
<evidence type="ECO:0000259" key="9">
    <source>
        <dbReference type="SMART" id="SM00451"/>
    </source>
</evidence>
<feature type="domain" description="C2H2-type" evidence="8">
    <location>
        <begin position="258"/>
        <end position="282"/>
    </location>
</feature>
<evidence type="ECO:0000256" key="2">
    <source>
        <dbReference type="ARBA" id="ARBA00022723"/>
    </source>
</evidence>